<name>A0A1L3NL57_CLOSG</name>
<dbReference type="InterPro" id="IPR010718">
    <property type="entry name" value="DUF1294"/>
</dbReference>
<keyword evidence="1" id="KW-0812">Transmembrane</keyword>
<reference evidence="2 3" key="1">
    <citation type="submission" date="2015-11" db="EMBL/GenBank/DDBJ databases">
        <authorList>
            <person name="Hill K.K."/>
            <person name="Shirey T.B."/>
            <person name="Raphael B."/>
            <person name="Daligault H.E."/>
            <person name="Davenport K.W."/>
            <person name="Bruce D.C."/>
            <person name="Foley B.T."/>
            <person name="Johnson S.L."/>
        </authorList>
    </citation>
    <scope>NUCLEOTIDE SEQUENCE [LARGE SCALE GENOMIC DNA]</scope>
    <source>
        <strain evidence="2 3">CDC_1632</strain>
    </source>
</reference>
<evidence type="ECO:0000313" key="2">
    <source>
        <dbReference type="EMBL" id="APH16877.1"/>
    </source>
</evidence>
<keyword evidence="1" id="KW-1133">Transmembrane helix</keyword>
<feature type="transmembrane region" description="Helical" evidence="1">
    <location>
        <begin position="80"/>
        <end position="98"/>
    </location>
</feature>
<dbReference type="EMBL" id="CP013243">
    <property type="protein sequence ID" value="APH16877.1"/>
    <property type="molecule type" value="Genomic_DNA"/>
</dbReference>
<feature type="transmembrane region" description="Helical" evidence="1">
    <location>
        <begin position="50"/>
        <end position="68"/>
    </location>
</feature>
<gene>
    <name evidence="2" type="ORF">NPD5_3678</name>
</gene>
<feature type="transmembrane region" description="Helical" evidence="1">
    <location>
        <begin position="17"/>
        <end position="35"/>
    </location>
</feature>
<keyword evidence="1" id="KW-0472">Membrane</keyword>
<dbReference type="AlphaFoldDB" id="A0A1L3NL57"/>
<evidence type="ECO:0000313" key="3">
    <source>
        <dbReference type="Proteomes" id="UP000182204"/>
    </source>
</evidence>
<proteinExistence type="predicted"/>
<evidence type="ECO:0000256" key="1">
    <source>
        <dbReference type="SAM" id="Phobius"/>
    </source>
</evidence>
<sequence>MNSIICLKGKREVMIKYFKYYFIVLNLLGFLSMYIDKEKAKSNKWRIKENTLLLIALLGGSIGSYVGMKIFRHKTKHSKFKYGIPFIILVQLCIFLYMSKL</sequence>
<protein>
    <recommendedName>
        <fullName evidence="4">DUF1294 domain-containing protein</fullName>
    </recommendedName>
</protein>
<evidence type="ECO:0008006" key="4">
    <source>
        <dbReference type="Google" id="ProtNLM"/>
    </source>
</evidence>
<dbReference type="Pfam" id="PF06961">
    <property type="entry name" value="DUF1294"/>
    <property type="match status" value="1"/>
</dbReference>
<accession>A0A1L3NL57</accession>
<dbReference type="Proteomes" id="UP000182204">
    <property type="component" value="Chromosome"/>
</dbReference>
<dbReference type="eggNOG" id="COG3326">
    <property type="taxonomic scope" value="Bacteria"/>
</dbReference>
<organism evidence="2 3">
    <name type="scientific">Clostridium sporogenes</name>
    <dbReference type="NCBI Taxonomy" id="1509"/>
    <lineage>
        <taxon>Bacteria</taxon>
        <taxon>Bacillati</taxon>
        <taxon>Bacillota</taxon>
        <taxon>Clostridia</taxon>
        <taxon>Eubacteriales</taxon>
        <taxon>Clostridiaceae</taxon>
        <taxon>Clostridium</taxon>
    </lineage>
</organism>